<keyword evidence="2" id="KW-1185">Reference proteome</keyword>
<dbReference type="EMBL" id="REGN01003923">
    <property type="protein sequence ID" value="RNA20105.1"/>
    <property type="molecule type" value="Genomic_DNA"/>
</dbReference>
<sequence>MQKNDRGIYCGDTITLFIFKRKKLKNLKFFYYEQLFYINQNIQTKKTKHVIKKTISIDKNCEYLDLLSYGLIKKKTPRTSLPVNQTFIKKMFNGKIEEKKISKKFSLKKNN</sequence>
<dbReference type="AlphaFoldDB" id="A0A3M7RA24"/>
<name>A0A3M7RA24_BRAPC</name>
<gene>
    <name evidence="1" type="ORF">BpHYR1_014914</name>
</gene>
<dbReference type="Proteomes" id="UP000276133">
    <property type="component" value="Unassembled WGS sequence"/>
</dbReference>
<reference evidence="1 2" key="1">
    <citation type="journal article" date="2018" name="Sci. Rep.">
        <title>Genomic signatures of local adaptation to the degree of environmental predictability in rotifers.</title>
        <authorList>
            <person name="Franch-Gras L."/>
            <person name="Hahn C."/>
            <person name="Garcia-Roger E.M."/>
            <person name="Carmona M.J."/>
            <person name="Serra M."/>
            <person name="Gomez A."/>
        </authorList>
    </citation>
    <scope>NUCLEOTIDE SEQUENCE [LARGE SCALE GENOMIC DNA]</scope>
    <source>
        <strain evidence="1">HYR1</strain>
    </source>
</reference>
<accession>A0A3M7RA24</accession>
<organism evidence="1 2">
    <name type="scientific">Brachionus plicatilis</name>
    <name type="common">Marine rotifer</name>
    <name type="synonym">Brachionus muelleri</name>
    <dbReference type="NCBI Taxonomy" id="10195"/>
    <lineage>
        <taxon>Eukaryota</taxon>
        <taxon>Metazoa</taxon>
        <taxon>Spiralia</taxon>
        <taxon>Gnathifera</taxon>
        <taxon>Rotifera</taxon>
        <taxon>Eurotatoria</taxon>
        <taxon>Monogononta</taxon>
        <taxon>Pseudotrocha</taxon>
        <taxon>Ploima</taxon>
        <taxon>Brachionidae</taxon>
        <taxon>Brachionus</taxon>
    </lineage>
</organism>
<evidence type="ECO:0000313" key="1">
    <source>
        <dbReference type="EMBL" id="RNA20105.1"/>
    </source>
</evidence>
<comment type="caution">
    <text evidence="1">The sequence shown here is derived from an EMBL/GenBank/DDBJ whole genome shotgun (WGS) entry which is preliminary data.</text>
</comment>
<evidence type="ECO:0000313" key="2">
    <source>
        <dbReference type="Proteomes" id="UP000276133"/>
    </source>
</evidence>
<proteinExistence type="predicted"/>
<protein>
    <submittedName>
        <fullName evidence="1">Uncharacterized protein</fullName>
    </submittedName>
</protein>